<dbReference type="RefSeq" id="WP_189575367.1">
    <property type="nucleotide sequence ID" value="NZ_BMXU01000002.1"/>
</dbReference>
<dbReference type="PANTHER" id="PTHR42695">
    <property type="entry name" value="GLUTAMINE AMIDOTRANSFERASE YLR126C-RELATED"/>
    <property type="match status" value="1"/>
</dbReference>
<organism evidence="2 3">
    <name type="scientific">Parvularcula lutaonensis</name>
    <dbReference type="NCBI Taxonomy" id="491923"/>
    <lineage>
        <taxon>Bacteria</taxon>
        <taxon>Pseudomonadati</taxon>
        <taxon>Pseudomonadota</taxon>
        <taxon>Alphaproteobacteria</taxon>
        <taxon>Parvularculales</taxon>
        <taxon>Parvularculaceae</taxon>
        <taxon>Parvularcula</taxon>
    </lineage>
</organism>
<dbReference type="SUPFAM" id="SSF52317">
    <property type="entry name" value="Class I glutamine amidotransferase-like"/>
    <property type="match status" value="1"/>
</dbReference>
<dbReference type="InterPro" id="IPR029062">
    <property type="entry name" value="Class_I_gatase-like"/>
</dbReference>
<dbReference type="Gene3D" id="3.40.50.880">
    <property type="match status" value="1"/>
</dbReference>
<keyword evidence="3" id="KW-1185">Reference proteome</keyword>
<dbReference type="PROSITE" id="PS51273">
    <property type="entry name" value="GATASE_TYPE_1"/>
    <property type="match status" value="1"/>
</dbReference>
<dbReference type="Proteomes" id="UP001595607">
    <property type="component" value="Unassembled WGS sequence"/>
</dbReference>
<comment type="caution">
    <text evidence="2">The sequence shown here is derived from an EMBL/GenBank/DDBJ whole genome shotgun (WGS) entry which is preliminary data.</text>
</comment>
<evidence type="ECO:0000313" key="3">
    <source>
        <dbReference type="Proteomes" id="UP001595607"/>
    </source>
</evidence>
<proteinExistence type="predicted"/>
<dbReference type="PANTHER" id="PTHR42695:SF5">
    <property type="entry name" value="GLUTAMINE AMIDOTRANSFERASE YLR126C-RELATED"/>
    <property type="match status" value="1"/>
</dbReference>
<accession>A0ABV7MES1</accession>
<dbReference type="InterPro" id="IPR044992">
    <property type="entry name" value="ChyE-like"/>
</dbReference>
<feature type="domain" description="Glutamine amidotransferase" evidence="1">
    <location>
        <begin position="32"/>
        <end position="189"/>
    </location>
</feature>
<evidence type="ECO:0000313" key="2">
    <source>
        <dbReference type="EMBL" id="MFC3303124.1"/>
    </source>
</evidence>
<name>A0ABV7MES1_9PROT</name>
<reference evidence="3" key="1">
    <citation type="journal article" date="2019" name="Int. J. Syst. Evol. Microbiol.">
        <title>The Global Catalogue of Microorganisms (GCM) 10K type strain sequencing project: providing services to taxonomists for standard genome sequencing and annotation.</title>
        <authorList>
            <consortium name="The Broad Institute Genomics Platform"/>
            <consortium name="The Broad Institute Genome Sequencing Center for Infectious Disease"/>
            <person name="Wu L."/>
            <person name="Ma J."/>
        </authorList>
    </citation>
    <scope>NUCLEOTIDE SEQUENCE [LARGE SCALE GENOMIC DNA]</scope>
    <source>
        <strain evidence="3">KCTC 22245</strain>
    </source>
</reference>
<dbReference type="EMBL" id="JBHRVA010000003">
    <property type="protein sequence ID" value="MFC3303124.1"/>
    <property type="molecule type" value="Genomic_DNA"/>
</dbReference>
<protein>
    <recommendedName>
        <fullName evidence="1">Glutamine amidotransferase domain-containing protein</fullName>
    </recommendedName>
</protein>
<gene>
    <name evidence="2" type="ORF">ACFONP_10315</name>
</gene>
<dbReference type="InterPro" id="IPR017926">
    <property type="entry name" value="GATASE"/>
</dbReference>
<evidence type="ECO:0000259" key="1">
    <source>
        <dbReference type="Pfam" id="PF00117"/>
    </source>
</evidence>
<sequence length="235" mass="25661">MKLVIAETGHPPAELPQRWPSYPLMFETMFAEAGASFETETVDVTTGKRVPPPEKGAALLVTGSPAGAYEPHEFIAPLEDSIRSWAAAHRPVIGICFGHQLIAQAFGAKVEKSPAGWGVGVHTYEVLETPPWADSPARFSCAVSHQDQVVSLPQGMRRIAGSPFCPNGVLQHEALPVLTFQMHPEFRHDYASALLGLRSDRIPKDRVAFGQASLRNGSDRGDIALWIKSFVEERL</sequence>
<dbReference type="CDD" id="cd01741">
    <property type="entry name" value="GATase1_1"/>
    <property type="match status" value="1"/>
</dbReference>
<dbReference type="Pfam" id="PF00117">
    <property type="entry name" value="GATase"/>
    <property type="match status" value="1"/>
</dbReference>